<gene>
    <name evidence="1" type="ORF">CKAH01_09738</name>
</gene>
<organism evidence="1 2">
    <name type="scientific">Colletotrichum kahawae</name>
    <name type="common">Coffee berry disease fungus</name>
    <dbReference type="NCBI Taxonomy" id="34407"/>
    <lineage>
        <taxon>Eukaryota</taxon>
        <taxon>Fungi</taxon>
        <taxon>Dikarya</taxon>
        <taxon>Ascomycota</taxon>
        <taxon>Pezizomycotina</taxon>
        <taxon>Sordariomycetes</taxon>
        <taxon>Hypocreomycetidae</taxon>
        <taxon>Glomerellales</taxon>
        <taxon>Glomerellaceae</taxon>
        <taxon>Colletotrichum</taxon>
        <taxon>Colletotrichum gloeosporioides species complex</taxon>
    </lineage>
</organism>
<evidence type="ECO:0000313" key="2">
    <source>
        <dbReference type="Proteomes" id="UP001281614"/>
    </source>
</evidence>
<accession>A0AAE0CYF7</accession>
<name>A0AAE0CYF7_COLKA</name>
<keyword evidence="2" id="KW-1185">Reference proteome</keyword>
<sequence>MNRFRVYATKTLSGTVATPRTFLSCKLSHDFGSAPAPKPAQQQTTVPVADIESDVNKLAALVKSARAATERIEKHVGVSGSIVDDGRKLYGPLYRAIGFDVSVFQKMDEGDVIRQKLASSASGEGEGAKVLERLRQVQGEMGEVLGRLEAVEKESGKVPVGGRGNWRGGRFLDLDCL</sequence>
<protein>
    <submittedName>
        <fullName evidence="1">Dual specificity phosphatase</fullName>
    </submittedName>
</protein>
<comment type="caution">
    <text evidence="1">The sequence shown here is derived from an EMBL/GenBank/DDBJ whole genome shotgun (WGS) entry which is preliminary data.</text>
</comment>
<proteinExistence type="predicted"/>
<evidence type="ECO:0000313" key="1">
    <source>
        <dbReference type="EMBL" id="KAK2730216.1"/>
    </source>
</evidence>
<dbReference type="AlphaFoldDB" id="A0AAE0CYF7"/>
<dbReference type="EMBL" id="VYYT01000699">
    <property type="protein sequence ID" value="KAK2730216.1"/>
    <property type="molecule type" value="Genomic_DNA"/>
</dbReference>
<dbReference type="Proteomes" id="UP001281614">
    <property type="component" value="Unassembled WGS sequence"/>
</dbReference>
<reference evidence="1" key="1">
    <citation type="submission" date="2023-02" db="EMBL/GenBank/DDBJ databases">
        <title>Colletotrichum kahawae CIFC_Que2 genome sequencing and assembly.</title>
        <authorList>
            <person name="Baroncelli R."/>
        </authorList>
    </citation>
    <scope>NUCLEOTIDE SEQUENCE</scope>
    <source>
        <strain evidence="1">CIFC_Que2</strain>
    </source>
</reference>